<dbReference type="PANTHER" id="PTHR12111:SF2">
    <property type="entry name" value="SPLICING FACTOR YJU2B-RELATED"/>
    <property type="match status" value="1"/>
</dbReference>
<dbReference type="GO" id="GO:0000398">
    <property type="term" value="P:mRNA splicing, via spliceosome"/>
    <property type="evidence" value="ECO:0007669"/>
    <property type="project" value="InterPro"/>
</dbReference>
<sequence length="217" mass="25451">MAERKAINRYIPPDFDPEIHKSINGYGKVSHLRKKTKGNGIMIIRIELPFGIWCDGCKNLIGKGTRFNATKRQVGMYYSSKVFEFEISCKDCHSVIRLQSDPKNTDYIVTHGGRRQLNKKLSNSFPSTNSKETKDEMELLEYNQKKTTQREKQYSLLESLHLQEELHSKQDFDINYQLRKLKKVSILLIVLYNILLTLQKKDEQRYIKKVDYPSDLD</sequence>
<dbReference type="EMBL" id="DS548150">
    <property type="protein sequence ID" value="EDR29209.1"/>
    <property type="molecule type" value="Genomic_DNA"/>
</dbReference>
<gene>
    <name evidence="2" type="ORF">EDI_033160</name>
</gene>
<name>B0E8G6_ENTDS</name>
<dbReference type="Proteomes" id="UP000008076">
    <property type="component" value="Unassembled WGS sequence"/>
</dbReference>
<protein>
    <recommendedName>
        <fullName evidence="4">Coiled-coil domain-containing protein</fullName>
    </recommendedName>
</protein>
<dbReference type="GO" id="GO:0005684">
    <property type="term" value="C:U2-type spliceosomal complex"/>
    <property type="evidence" value="ECO:0007669"/>
    <property type="project" value="TreeGrafter"/>
</dbReference>
<reference evidence="3" key="1">
    <citation type="submission" date="2007-12" db="EMBL/GenBank/DDBJ databases">
        <title>Annotation of Entamoeba dispar SAW760.</title>
        <authorList>
            <person name="Lorenzi H."/>
            <person name="Inman J."/>
            <person name="Schobel S."/>
            <person name="Amedeo P."/>
            <person name="Caler E."/>
        </authorList>
    </citation>
    <scope>NUCLEOTIDE SEQUENCE [LARGE SCALE GENOMIC DNA]</scope>
    <source>
        <strain evidence="3">ATCC PRA-260 / SAW760</strain>
    </source>
</reference>
<evidence type="ECO:0008006" key="4">
    <source>
        <dbReference type="Google" id="ProtNLM"/>
    </source>
</evidence>
<dbReference type="InterPro" id="IPR007590">
    <property type="entry name" value="Saf4/Yju2"/>
</dbReference>
<keyword evidence="3" id="KW-1185">Reference proteome</keyword>
<dbReference type="KEGG" id="edi:EDI_033160"/>
<dbReference type="eggNOG" id="KOG2990">
    <property type="taxonomic scope" value="Eukaryota"/>
</dbReference>
<dbReference type="RefSeq" id="XP_001734656.1">
    <property type="nucleotide sequence ID" value="XM_001734604.1"/>
</dbReference>
<proteinExistence type="inferred from homology"/>
<dbReference type="Pfam" id="PF04502">
    <property type="entry name" value="Saf4_Yju2"/>
    <property type="match status" value="1"/>
</dbReference>
<dbReference type="PANTHER" id="PTHR12111">
    <property type="entry name" value="SPLICING FACTOR YJU2"/>
    <property type="match status" value="1"/>
</dbReference>
<dbReference type="GeneID" id="5879573"/>
<evidence type="ECO:0000313" key="2">
    <source>
        <dbReference type="EMBL" id="EDR29209.1"/>
    </source>
</evidence>
<organism evidence="3">
    <name type="scientific">Entamoeba dispar (strain ATCC PRA-260 / SAW760)</name>
    <dbReference type="NCBI Taxonomy" id="370354"/>
    <lineage>
        <taxon>Eukaryota</taxon>
        <taxon>Amoebozoa</taxon>
        <taxon>Evosea</taxon>
        <taxon>Archamoebae</taxon>
        <taxon>Mastigamoebida</taxon>
        <taxon>Entamoebidae</taxon>
        <taxon>Entamoeba</taxon>
    </lineage>
</organism>
<dbReference type="GO" id="GO:0071014">
    <property type="term" value="C:post-mRNA release spliceosomal complex"/>
    <property type="evidence" value="ECO:0007669"/>
    <property type="project" value="TreeGrafter"/>
</dbReference>
<comment type="similarity">
    <text evidence="1">Belongs to the CWC16 family.</text>
</comment>
<dbReference type="OMA" id="NEDKTMH"/>
<dbReference type="AlphaFoldDB" id="B0E8G6"/>
<evidence type="ECO:0000256" key="1">
    <source>
        <dbReference type="ARBA" id="ARBA00005595"/>
    </source>
</evidence>
<dbReference type="VEuPathDB" id="AmoebaDB:EDI_033160"/>
<dbReference type="OrthoDB" id="360327at2759"/>
<evidence type="ECO:0000313" key="3">
    <source>
        <dbReference type="Proteomes" id="UP000008076"/>
    </source>
</evidence>
<accession>B0E8G6</accession>